<dbReference type="Proteomes" id="UP000410492">
    <property type="component" value="Unassembled WGS sequence"/>
</dbReference>
<keyword evidence="2" id="KW-1185">Reference proteome</keyword>
<proteinExistence type="predicted"/>
<protein>
    <submittedName>
        <fullName evidence="1">Uncharacterized protein</fullName>
    </submittedName>
</protein>
<name>A0A653DL07_CALMS</name>
<accession>A0A653DL07</accession>
<evidence type="ECO:0000313" key="2">
    <source>
        <dbReference type="Proteomes" id="UP000410492"/>
    </source>
</evidence>
<gene>
    <name evidence="1" type="ORF">CALMAC_LOCUS18441</name>
</gene>
<feature type="non-terminal residue" evidence="1">
    <location>
        <position position="36"/>
    </location>
</feature>
<evidence type="ECO:0000313" key="1">
    <source>
        <dbReference type="EMBL" id="VEN60885.1"/>
    </source>
</evidence>
<sequence length="36" mass="4216">MIRALSRTITELSSIFGKYVVFLLKCPQRIRNKSVF</sequence>
<dbReference type="AlphaFoldDB" id="A0A653DL07"/>
<reference evidence="1 2" key="1">
    <citation type="submission" date="2019-01" db="EMBL/GenBank/DDBJ databases">
        <authorList>
            <person name="Sayadi A."/>
        </authorList>
    </citation>
    <scope>NUCLEOTIDE SEQUENCE [LARGE SCALE GENOMIC DNA]</scope>
</reference>
<dbReference type="EMBL" id="CAACVG010012815">
    <property type="protein sequence ID" value="VEN60885.1"/>
    <property type="molecule type" value="Genomic_DNA"/>
</dbReference>
<organism evidence="1 2">
    <name type="scientific">Callosobruchus maculatus</name>
    <name type="common">Southern cowpea weevil</name>
    <name type="synonym">Pulse bruchid</name>
    <dbReference type="NCBI Taxonomy" id="64391"/>
    <lineage>
        <taxon>Eukaryota</taxon>
        <taxon>Metazoa</taxon>
        <taxon>Ecdysozoa</taxon>
        <taxon>Arthropoda</taxon>
        <taxon>Hexapoda</taxon>
        <taxon>Insecta</taxon>
        <taxon>Pterygota</taxon>
        <taxon>Neoptera</taxon>
        <taxon>Endopterygota</taxon>
        <taxon>Coleoptera</taxon>
        <taxon>Polyphaga</taxon>
        <taxon>Cucujiformia</taxon>
        <taxon>Chrysomeloidea</taxon>
        <taxon>Chrysomelidae</taxon>
        <taxon>Bruchinae</taxon>
        <taxon>Bruchini</taxon>
        <taxon>Callosobruchus</taxon>
    </lineage>
</organism>